<organism evidence="1 2">
    <name type="scientific">Blattamonas nauphoetae</name>
    <dbReference type="NCBI Taxonomy" id="2049346"/>
    <lineage>
        <taxon>Eukaryota</taxon>
        <taxon>Metamonada</taxon>
        <taxon>Preaxostyla</taxon>
        <taxon>Oxymonadida</taxon>
        <taxon>Blattamonas</taxon>
    </lineage>
</organism>
<dbReference type="EMBL" id="JARBJD010000172">
    <property type="protein sequence ID" value="KAK2948621.1"/>
    <property type="molecule type" value="Genomic_DNA"/>
</dbReference>
<protein>
    <submittedName>
        <fullName evidence="1">Uncharacterized protein</fullName>
    </submittedName>
</protein>
<evidence type="ECO:0000313" key="2">
    <source>
        <dbReference type="Proteomes" id="UP001281761"/>
    </source>
</evidence>
<sequence>MHLNAKAEGNRNVGEEDRRCLSILRQLQCSPFSHGQKWSAGKMTTSGVTIWERSSMLKLHMCGGDMTSPSIEVGREVYNADLQIGLGADLKVYTQISLNLCYFRLSFLHQLFRISIRTWVDHVSSPAQRITAPGWMLPSKSIISPHVSKFTLTDLLIHPPGSPIRIDGSLTNRKDHAPLAVEDGWWFADHLRMCPHITHRHPVNHPSEHDQQIYIDFEAVDS</sequence>
<dbReference type="Proteomes" id="UP001281761">
    <property type="component" value="Unassembled WGS sequence"/>
</dbReference>
<comment type="caution">
    <text evidence="1">The sequence shown here is derived from an EMBL/GenBank/DDBJ whole genome shotgun (WGS) entry which is preliminary data.</text>
</comment>
<evidence type="ECO:0000313" key="1">
    <source>
        <dbReference type="EMBL" id="KAK2948621.1"/>
    </source>
</evidence>
<name>A0ABQ9X8A4_9EUKA</name>
<reference evidence="1 2" key="1">
    <citation type="journal article" date="2022" name="bioRxiv">
        <title>Genomics of Preaxostyla Flagellates Illuminates Evolutionary Transitions and the Path Towards Mitochondrial Loss.</title>
        <authorList>
            <person name="Novak L.V.F."/>
            <person name="Treitli S.C."/>
            <person name="Pyrih J."/>
            <person name="Halakuc P."/>
            <person name="Pipaliya S.V."/>
            <person name="Vacek V."/>
            <person name="Brzon O."/>
            <person name="Soukal P."/>
            <person name="Eme L."/>
            <person name="Dacks J.B."/>
            <person name="Karnkowska A."/>
            <person name="Elias M."/>
            <person name="Hampl V."/>
        </authorList>
    </citation>
    <scope>NUCLEOTIDE SEQUENCE [LARGE SCALE GENOMIC DNA]</scope>
    <source>
        <strain evidence="1">NAU3</strain>
        <tissue evidence="1">Gut</tissue>
    </source>
</reference>
<accession>A0ABQ9X8A4</accession>
<keyword evidence="2" id="KW-1185">Reference proteome</keyword>
<proteinExistence type="predicted"/>
<gene>
    <name evidence="1" type="ORF">BLNAU_16440</name>
</gene>